<name>A0A2Z7AG38_9LAMI</name>
<dbReference type="Proteomes" id="UP000250235">
    <property type="component" value="Unassembled WGS sequence"/>
</dbReference>
<dbReference type="AlphaFoldDB" id="A0A2Z7AG38"/>
<evidence type="ECO:0000313" key="1">
    <source>
        <dbReference type="EMBL" id="KZV20558.1"/>
    </source>
</evidence>
<reference evidence="1 2" key="1">
    <citation type="journal article" date="2015" name="Proc. Natl. Acad. Sci. U.S.A.">
        <title>The resurrection genome of Boea hygrometrica: A blueprint for survival of dehydration.</title>
        <authorList>
            <person name="Xiao L."/>
            <person name="Yang G."/>
            <person name="Zhang L."/>
            <person name="Yang X."/>
            <person name="Zhao S."/>
            <person name="Ji Z."/>
            <person name="Zhou Q."/>
            <person name="Hu M."/>
            <person name="Wang Y."/>
            <person name="Chen M."/>
            <person name="Xu Y."/>
            <person name="Jin H."/>
            <person name="Xiao X."/>
            <person name="Hu G."/>
            <person name="Bao F."/>
            <person name="Hu Y."/>
            <person name="Wan P."/>
            <person name="Li L."/>
            <person name="Deng X."/>
            <person name="Kuang T."/>
            <person name="Xiang C."/>
            <person name="Zhu J.K."/>
            <person name="Oliver M.J."/>
            <person name="He Y."/>
        </authorList>
    </citation>
    <scope>NUCLEOTIDE SEQUENCE [LARGE SCALE GENOMIC DNA]</scope>
    <source>
        <strain evidence="2">cv. XS01</strain>
    </source>
</reference>
<organism evidence="1 2">
    <name type="scientific">Dorcoceras hygrometricum</name>
    <dbReference type="NCBI Taxonomy" id="472368"/>
    <lineage>
        <taxon>Eukaryota</taxon>
        <taxon>Viridiplantae</taxon>
        <taxon>Streptophyta</taxon>
        <taxon>Embryophyta</taxon>
        <taxon>Tracheophyta</taxon>
        <taxon>Spermatophyta</taxon>
        <taxon>Magnoliopsida</taxon>
        <taxon>eudicotyledons</taxon>
        <taxon>Gunneridae</taxon>
        <taxon>Pentapetalae</taxon>
        <taxon>asterids</taxon>
        <taxon>lamiids</taxon>
        <taxon>Lamiales</taxon>
        <taxon>Gesneriaceae</taxon>
        <taxon>Didymocarpoideae</taxon>
        <taxon>Trichosporeae</taxon>
        <taxon>Loxocarpinae</taxon>
        <taxon>Dorcoceras</taxon>
    </lineage>
</organism>
<dbReference type="EMBL" id="KV015613">
    <property type="protein sequence ID" value="KZV20558.1"/>
    <property type="molecule type" value="Genomic_DNA"/>
</dbReference>
<evidence type="ECO:0000313" key="2">
    <source>
        <dbReference type="Proteomes" id="UP000250235"/>
    </source>
</evidence>
<accession>A0A2Z7AG38</accession>
<keyword evidence="2" id="KW-1185">Reference proteome</keyword>
<sequence>MDHEGMISIFEALLASGPSGFLGCSSAIYEAALVEFFHNASVRDGMVVSTVQGKPVAISEELFAGTLELPLEGLTDFHEVPKDLVFEARNASSYDGKLLSTSCKKREMLFEFHLLNDILAKTIAVYIFNDMVTPTTRQARGYAVQICVLLKNAPDLELGESKEFPPPKILTAKTVGTYIAKNKNFYVDEDEPAVEKPAEKKKAVSKKRPATTVEATAVKKKRTTVGRAAPATTDLALVRVAQEAVPIQMISVVTPPAPKRKAPKRKLKLPTGSDDEIFEKEPDVVDVVEKQRAKTTDDDVITLLLKQRRWKYIWRNHRKMASFTATKQFLKEPLISREDDDMSGSKQPSKIIEPAAAEKEMDIDPVATEDLSLAKSVAMMTDSEESISTDSRLFYTTDDIPLGVGTTDDQILMPSALPAPDFTEYLVHLKASITQLSIKQLRTTRSIGDLINVSSKSEIICSSRNFAADFIKPSKDDKKSYYNRRDRSNIKMFKNKNNDRILLVAEESSSKWADTDQNKVPQAAHPVRNQASVPKIEGGTKPDGEKAVKDIGTKKKRYCRVVNNHQRRAQLLVHMQIDSSSDSVEYPLMTIVVAITSGPHLKLNMILESSNSYSVASVELPVPMKKPGCQRPKKIKPIRAIPIGAAQASILEVADEEEVGGAKPGGAFFAAEEGDIPDNVGIYGGSGAEEHYTEVFKAIHEQLEPWVTKFDEWRLLRTEVRLDTILSMTPIEELTKIEDDMMKRAEIERVYELMMRRELIYLKLVVELLEKSVASVGNEEQQAQELNNEQLDPENQVENNEETSDFAIVRYRPKLKMLQVLQSFQKLSDEVTNLSSQMAEVVDCLKELHAMKKGESSKKEYCSESLRRAEQLKKSSLVQDQNSLRRADQLGIEQLRGVQLRDRGAVQFMISFRYKLLVKSF</sequence>
<proteinExistence type="predicted"/>
<protein>
    <submittedName>
        <fullName evidence="1">Splicing factor 3B subunit 1-like</fullName>
    </submittedName>
</protein>
<gene>
    <name evidence="1" type="ORF">F511_13492</name>
</gene>